<accession>I3SS73</accession>
<proteinExistence type="evidence at transcript level"/>
<organism evidence="1">
    <name type="scientific">Lotus japonicus</name>
    <name type="common">Lotus corniculatus var. japonicus</name>
    <dbReference type="NCBI Taxonomy" id="34305"/>
    <lineage>
        <taxon>Eukaryota</taxon>
        <taxon>Viridiplantae</taxon>
        <taxon>Streptophyta</taxon>
        <taxon>Embryophyta</taxon>
        <taxon>Tracheophyta</taxon>
        <taxon>Spermatophyta</taxon>
        <taxon>Magnoliopsida</taxon>
        <taxon>eudicotyledons</taxon>
        <taxon>Gunneridae</taxon>
        <taxon>Pentapetalae</taxon>
        <taxon>rosids</taxon>
        <taxon>fabids</taxon>
        <taxon>Fabales</taxon>
        <taxon>Fabaceae</taxon>
        <taxon>Papilionoideae</taxon>
        <taxon>50 kb inversion clade</taxon>
        <taxon>NPAAA clade</taxon>
        <taxon>Hologalegina</taxon>
        <taxon>robinioid clade</taxon>
        <taxon>Loteae</taxon>
        <taxon>Lotus</taxon>
    </lineage>
</organism>
<sequence length="97" mass="11380">MAAKFEIPKFSGSNFSLWKLKIKAILRKDNCLPEIDGRPDDTTYDKRKEMDDNAVTNLPLEWQIQFCRVLQKRKQQRRPGILSSKCTRSSHFTTEFS</sequence>
<evidence type="ECO:0000313" key="1">
    <source>
        <dbReference type="EMBL" id="AFK43115.1"/>
    </source>
</evidence>
<dbReference type="EMBL" id="BT143321">
    <property type="protein sequence ID" value="AFK43115.1"/>
    <property type="molecule type" value="mRNA"/>
</dbReference>
<reference evidence="1" key="1">
    <citation type="submission" date="2012-05" db="EMBL/GenBank/DDBJ databases">
        <authorList>
            <person name="Krishnakumar V."/>
            <person name="Cheung F."/>
            <person name="Xiao Y."/>
            <person name="Chan A."/>
            <person name="Moskal W.A."/>
            <person name="Town C.D."/>
        </authorList>
    </citation>
    <scope>NUCLEOTIDE SEQUENCE</scope>
</reference>
<evidence type="ECO:0008006" key="2">
    <source>
        <dbReference type="Google" id="ProtNLM"/>
    </source>
</evidence>
<protein>
    <recommendedName>
        <fullName evidence="2">DUF4219 domain-containing protein</fullName>
    </recommendedName>
</protein>
<name>I3SS73_LOTJA</name>
<dbReference type="AlphaFoldDB" id="I3SS73"/>